<feature type="compositionally biased region" description="Polar residues" evidence="3">
    <location>
        <begin position="557"/>
        <end position="576"/>
    </location>
</feature>
<dbReference type="GO" id="GO:0003678">
    <property type="term" value="F:DNA helicase activity"/>
    <property type="evidence" value="ECO:0007669"/>
    <property type="project" value="InterPro"/>
</dbReference>
<reference evidence="5" key="1">
    <citation type="submission" date="2016-10" db="EMBL/GenBank/DDBJ databases">
        <title>CRISPR-Cas defence system in Roseofilum reptotaenium: evidence of a bacteriophage-cyanobacterium arms race in the coral black band disease.</title>
        <authorList>
            <person name="Buerger P."/>
            <person name="Wood-Charlson E.M."/>
            <person name="Weynberg K.D."/>
            <person name="Willis B."/>
            <person name="Van Oppen M.J."/>
        </authorList>
    </citation>
    <scope>NUCLEOTIDE SEQUENCE [LARGE SCALE GENOMIC DNA]</scope>
    <source>
        <strain evidence="5">AO1-A</strain>
    </source>
</reference>
<dbReference type="InterPro" id="IPR036390">
    <property type="entry name" value="WH_DNA-bd_sf"/>
</dbReference>
<comment type="caution">
    <text evidence="5">The sequence shown here is derived from an EMBL/GenBank/DDBJ whole genome shotgun (WGS) entry which is preliminary data.</text>
</comment>
<dbReference type="InterPro" id="IPR036185">
    <property type="entry name" value="DNA_heli_DnaB-like_N_sf"/>
</dbReference>
<dbReference type="AlphaFoldDB" id="A0A1L9QKR6"/>
<proteinExistence type="predicted"/>
<dbReference type="InterPro" id="IPR027417">
    <property type="entry name" value="P-loop_NTPase"/>
</dbReference>
<dbReference type="Pfam" id="PF00772">
    <property type="entry name" value="DnaB"/>
    <property type="match status" value="1"/>
</dbReference>
<organism evidence="5 6">
    <name type="scientific">Roseofilum reptotaenium AO1-A</name>
    <dbReference type="NCBI Taxonomy" id="1925591"/>
    <lineage>
        <taxon>Bacteria</taxon>
        <taxon>Bacillati</taxon>
        <taxon>Cyanobacteriota</taxon>
        <taxon>Cyanophyceae</taxon>
        <taxon>Desertifilales</taxon>
        <taxon>Desertifilaceae</taxon>
        <taxon>Roseofilum</taxon>
    </lineage>
</organism>
<evidence type="ECO:0000313" key="5">
    <source>
        <dbReference type="EMBL" id="OJJ16901.1"/>
    </source>
</evidence>
<dbReference type="PANTHER" id="PTHR30153:SF2">
    <property type="entry name" value="REPLICATIVE DNA HELICASE"/>
    <property type="match status" value="1"/>
</dbReference>
<dbReference type="GO" id="GO:0005829">
    <property type="term" value="C:cytosol"/>
    <property type="evidence" value="ECO:0007669"/>
    <property type="project" value="TreeGrafter"/>
</dbReference>
<dbReference type="PANTHER" id="PTHR30153">
    <property type="entry name" value="REPLICATIVE DNA HELICASE DNAB"/>
    <property type="match status" value="1"/>
</dbReference>
<feature type="compositionally biased region" description="Polar residues" evidence="3">
    <location>
        <begin position="607"/>
        <end position="624"/>
    </location>
</feature>
<dbReference type="STRING" id="1925591.BI308_23070"/>
<dbReference type="InterPro" id="IPR016136">
    <property type="entry name" value="DNA_helicase_N/primase_C"/>
</dbReference>
<accession>A0A1L9QKR6</accession>
<keyword evidence="1" id="KW-0235">DNA replication</keyword>
<feature type="compositionally biased region" description="Basic and acidic residues" evidence="3">
    <location>
        <begin position="589"/>
        <end position="604"/>
    </location>
</feature>
<keyword evidence="6" id="KW-1185">Reference proteome</keyword>
<gene>
    <name evidence="5" type="ORF">BI308_23070</name>
</gene>
<feature type="region of interest" description="Disordered" evidence="3">
    <location>
        <begin position="1"/>
        <end position="22"/>
    </location>
</feature>
<dbReference type="GO" id="GO:0005524">
    <property type="term" value="F:ATP binding"/>
    <property type="evidence" value="ECO:0007669"/>
    <property type="project" value="InterPro"/>
</dbReference>
<evidence type="ECO:0000259" key="4">
    <source>
        <dbReference type="Pfam" id="PF00772"/>
    </source>
</evidence>
<feature type="domain" description="DNA helicase DnaB-like N-terminal" evidence="4">
    <location>
        <begin position="21"/>
        <end position="135"/>
    </location>
</feature>
<dbReference type="GO" id="GO:0006260">
    <property type="term" value="P:DNA replication"/>
    <property type="evidence" value="ECO:0007669"/>
    <property type="project" value="UniProtKB-KW"/>
</dbReference>
<dbReference type="SUPFAM" id="SSF46785">
    <property type="entry name" value="Winged helix' DNA-binding domain"/>
    <property type="match status" value="1"/>
</dbReference>
<feature type="region of interest" description="Disordered" evidence="3">
    <location>
        <begin position="730"/>
        <end position="751"/>
    </location>
</feature>
<dbReference type="Pfam" id="PF13481">
    <property type="entry name" value="AAA_25"/>
    <property type="match status" value="1"/>
</dbReference>
<evidence type="ECO:0000313" key="6">
    <source>
        <dbReference type="Proteomes" id="UP000183940"/>
    </source>
</evidence>
<name>A0A1L9QKR6_9CYAN</name>
<dbReference type="Proteomes" id="UP000183940">
    <property type="component" value="Unassembled WGS sequence"/>
</dbReference>
<dbReference type="GO" id="GO:0003677">
    <property type="term" value="F:DNA binding"/>
    <property type="evidence" value="ECO:0007669"/>
    <property type="project" value="UniProtKB-KW"/>
</dbReference>
<keyword evidence="2" id="KW-0238">DNA-binding</keyword>
<evidence type="ECO:0000256" key="1">
    <source>
        <dbReference type="ARBA" id="ARBA00022705"/>
    </source>
</evidence>
<dbReference type="EMBL" id="MLAW01000061">
    <property type="protein sequence ID" value="OJJ16901.1"/>
    <property type="molecule type" value="Genomic_DNA"/>
</dbReference>
<dbReference type="SUPFAM" id="SSF52540">
    <property type="entry name" value="P-loop containing nucleoside triphosphate hydrolases"/>
    <property type="match status" value="1"/>
</dbReference>
<dbReference type="InterPro" id="IPR007693">
    <property type="entry name" value="DNA_helicase_DnaB-like_N"/>
</dbReference>
<dbReference type="Gene3D" id="1.10.860.10">
    <property type="entry name" value="DNAb Helicase, Chain A"/>
    <property type="match status" value="1"/>
</dbReference>
<dbReference type="Gene3D" id="3.40.50.300">
    <property type="entry name" value="P-loop containing nucleotide triphosphate hydrolases"/>
    <property type="match status" value="1"/>
</dbReference>
<evidence type="ECO:0000256" key="3">
    <source>
        <dbReference type="SAM" id="MobiDB-lite"/>
    </source>
</evidence>
<dbReference type="SUPFAM" id="SSF48024">
    <property type="entry name" value="N-terminal domain of DnaB helicase"/>
    <property type="match status" value="1"/>
</dbReference>
<evidence type="ECO:0000256" key="2">
    <source>
        <dbReference type="ARBA" id="ARBA00023125"/>
    </source>
</evidence>
<sequence length="868" mass="99362">MVAQFALNRRFQPPPPRDELPPANVEAEAAILGALLLDSNSELLNNTELQMANPWERIKEFRLIPEVFSRPSFQILFEEMSEMNKAGIPTDLLSTANHLAQKGLLDKAGGRSQLIRLLDTCISSVNIDEYCKLILDKYQRRKIIASTYDLQAMAFDPLATFEEMEAKRAEITSYVLMKGVRRGVDLNILDKEMEAIGEEDSIERDLRLKNMARRWEFGGLREMKDLHARWVLNKMLKPKSFGLREYYQHCQDLKTDWVLPGWIPRGSQICLYGSGGVGKTRVIHSMTYSLISGEPWGDYEVDGAKRVLVVQADQGDRENHQMLDIQGFYALSQEQQERYRVIQNWSTGRLSYLKREILEHKPDIVIIDSMTTVNIDTLTDENSMRYATPLIHWKRLAQECGCAFVVLHHANKGGGMRGTTAIHNTVDEVWQLAHRTERPNGEVILSIEKSRSRGPGQYLLKYDPESWRWNVEGEIEGNDVLGLSDLSKQIKGWLDQSGKKHEVEEIVNALGGSANTIRKELGWLLKSGLISAERGIFRRKVYFTRSTDPVDPEVIQPSGSVKTPSQKPPQTQTGQTVRERAVQGQNFKDPVDPAKCDGFPKLENPKNCGSTGSLKENTPETQAPQGLPNDPDSRINCGSTRINSDQLAENDAYCEETEVIDKLPLHSVTESTTELKVGDRVFFQEKWDLGGDFRSGVLKYRLQFDNTEQWYWSLQTERGNRYVEETKIIVHQSDKPPRSQPEPKPELPKKGDRVYVPLEGYWEWVEVERLYKKVFTGSRITKYDRETLKSPIANGLKVWRPQPDPVYIYESAGIKDKKGWVQGWWIKSIDRTHYYCRTSGVNEFKAIGKQEVSRTDLKFPDWVYEPVE</sequence>
<feature type="region of interest" description="Disordered" evidence="3">
    <location>
        <begin position="549"/>
        <end position="633"/>
    </location>
</feature>
<protein>
    <recommendedName>
        <fullName evidence="4">DNA helicase DnaB-like N-terminal domain-containing protein</fullName>
    </recommendedName>
</protein>